<dbReference type="InterPro" id="IPR036865">
    <property type="entry name" value="CRAL-TRIO_dom_sf"/>
</dbReference>
<dbReference type="SUPFAM" id="SSF46938">
    <property type="entry name" value="CRAL/TRIO N-terminal domain"/>
    <property type="match status" value="1"/>
</dbReference>
<dbReference type="STRING" id="10228.B3RXU8"/>
<dbReference type="SUPFAM" id="SSF49354">
    <property type="entry name" value="PapD-like"/>
    <property type="match status" value="1"/>
</dbReference>
<dbReference type="Proteomes" id="UP000009022">
    <property type="component" value="Unassembled WGS sequence"/>
</dbReference>
<evidence type="ECO:0000259" key="1">
    <source>
        <dbReference type="PROSITE" id="PS50202"/>
    </source>
</evidence>
<dbReference type="HOGENOM" id="CLU_028924_0_0_1"/>
<dbReference type="RefSeq" id="XP_002112808.1">
    <property type="nucleotide sequence ID" value="XM_002112772.1"/>
</dbReference>
<dbReference type="Gene3D" id="2.60.40.10">
    <property type="entry name" value="Immunoglobulins"/>
    <property type="match status" value="1"/>
</dbReference>
<dbReference type="CDD" id="cd00170">
    <property type="entry name" value="SEC14"/>
    <property type="match status" value="1"/>
</dbReference>
<dbReference type="PROSITE" id="PS50202">
    <property type="entry name" value="MSP"/>
    <property type="match status" value="1"/>
</dbReference>
<dbReference type="EMBL" id="DS985245">
    <property type="protein sequence ID" value="EDV24918.1"/>
    <property type="molecule type" value="Genomic_DNA"/>
</dbReference>
<evidence type="ECO:0000313" key="2">
    <source>
        <dbReference type="EMBL" id="EDV24918.1"/>
    </source>
</evidence>
<dbReference type="AlphaFoldDB" id="B3RXU8"/>
<dbReference type="InterPro" id="IPR001251">
    <property type="entry name" value="CRAL-TRIO_dom"/>
</dbReference>
<dbReference type="InterPro" id="IPR036273">
    <property type="entry name" value="CRAL/TRIO_N_dom_sf"/>
</dbReference>
<dbReference type="eggNOG" id="KOG0439">
    <property type="taxonomic scope" value="Eukaryota"/>
</dbReference>
<dbReference type="PANTHER" id="PTHR46384:SF1">
    <property type="entry name" value="MOTILE SPERM DOMAIN-CONTAINING PROTEIN 2"/>
    <property type="match status" value="1"/>
</dbReference>
<accession>B3RXU8</accession>
<dbReference type="Pfam" id="PF00650">
    <property type="entry name" value="CRAL_TRIO"/>
    <property type="match status" value="1"/>
</dbReference>
<dbReference type="FunCoup" id="B3RXU8">
    <property type="interactions" value="1412"/>
</dbReference>
<dbReference type="OrthoDB" id="75724at2759"/>
<protein>
    <recommendedName>
        <fullName evidence="1">MSP domain-containing protein</fullName>
    </recommendedName>
</protein>
<gene>
    <name evidence="2" type="ORF">TRIADDRAFT_56337</name>
</gene>
<dbReference type="GO" id="GO:0012505">
    <property type="term" value="C:endomembrane system"/>
    <property type="evidence" value="ECO:0000318"/>
    <property type="project" value="GO_Central"/>
</dbReference>
<dbReference type="GO" id="GO:0140284">
    <property type="term" value="C:endoplasmic reticulum-endosome membrane contact site"/>
    <property type="evidence" value="ECO:0000318"/>
    <property type="project" value="GO_Central"/>
</dbReference>
<dbReference type="PANTHER" id="PTHR46384">
    <property type="entry name" value="MOTILE SPERM DOMAIN-CONTAINING PROTEIN 2"/>
    <property type="match status" value="1"/>
</dbReference>
<dbReference type="InterPro" id="IPR053012">
    <property type="entry name" value="ER-organelle_contact"/>
</dbReference>
<dbReference type="InterPro" id="IPR000535">
    <property type="entry name" value="MSP_dom"/>
</dbReference>
<keyword evidence="3" id="KW-1185">Reference proteome</keyword>
<organism evidence="2 3">
    <name type="scientific">Trichoplax adhaerens</name>
    <name type="common">Trichoplax reptans</name>
    <dbReference type="NCBI Taxonomy" id="10228"/>
    <lineage>
        <taxon>Eukaryota</taxon>
        <taxon>Metazoa</taxon>
        <taxon>Placozoa</taxon>
        <taxon>Uniplacotomia</taxon>
        <taxon>Trichoplacea</taxon>
        <taxon>Trichoplacidae</taxon>
        <taxon>Trichoplax</taxon>
    </lineage>
</organism>
<feature type="domain" description="MSP" evidence="1">
    <location>
        <begin position="233"/>
        <end position="353"/>
    </location>
</feature>
<dbReference type="GeneID" id="6754021"/>
<sequence length="388" mass="43660">MCISDSDKFIANFVEIKRGDKQKSLELLRSCLKWRLEFKVNDITTESINTGVIQAGVLFVRNHDKNGRPILVFSGRKHQKDTVAHAGGKQLFVYLMEKLDMQFVKFVISCFENYYPGLLGVLVILELPWTLNAAWKIIKTWLSKEALEIIKLYDDAISTTDSVEVTNGNVEEDMSSHEEEKRKRHVHFNDNVEEIVMPQNSETALPNTLRQRSRPVIESPGFPSSPVSAVGILLAINPLDEIIFMGATTPNKEEVKECVTLTNLSTQPVAFKIKTTSPGNYKVRPSVGLIRPKSSATINITLLPGRSHLVIRDKFLILSTALSSKNMGGDVTSWWKSVLPSNIMEHRLLCRFTLSKGMEDSFLATESDDIVEMKNLIVHLTTQSSILR</sequence>
<evidence type="ECO:0000313" key="3">
    <source>
        <dbReference type="Proteomes" id="UP000009022"/>
    </source>
</evidence>
<dbReference type="CTD" id="6754021"/>
<dbReference type="eggNOG" id="KOG1471">
    <property type="taxonomic scope" value="Eukaryota"/>
</dbReference>
<proteinExistence type="predicted"/>
<dbReference type="InParanoid" id="B3RXU8"/>
<dbReference type="PhylomeDB" id="B3RXU8"/>
<dbReference type="Gene3D" id="3.40.525.10">
    <property type="entry name" value="CRAL-TRIO lipid binding domain"/>
    <property type="match status" value="2"/>
</dbReference>
<name>B3RXU8_TRIAD</name>
<dbReference type="OMA" id="RMHSIDD"/>
<dbReference type="InterPro" id="IPR008962">
    <property type="entry name" value="PapD-like_sf"/>
</dbReference>
<dbReference type="SUPFAM" id="SSF52087">
    <property type="entry name" value="CRAL/TRIO domain"/>
    <property type="match status" value="1"/>
</dbReference>
<dbReference type="Pfam" id="PF00635">
    <property type="entry name" value="Motile_Sperm"/>
    <property type="match status" value="1"/>
</dbReference>
<reference evidence="2 3" key="1">
    <citation type="journal article" date="2008" name="Nature">
        <title>The Trichoplax genome and the nature of placozoans.</title>
        <authorList>
            <person name="Srivastava M."/>
            <person name="Begovic E."/>
            <person name="Chapman J."/>
            <person name="Putnam N.H."/>
            <person name="Hellsten U."/>
            <person name="Kawashima T."/>
            <person name="Kuo A."/>
            <person name="Mitros T."/>
            <person name="Salamov A."/>
            <person name="Carpenter M.L."/>
            <person name="Signorovitch A.Y."/>
            <person name="Moreno M.A."/>
            <person name="Kamm K."/>
            <person name="Grimwood J."/>
            <person name="Schmutz J."/>
            <person name="Shapiro H."/>
            <person name="Grigoriev I.V."/>
            <person name="Buss L.W."/>
            <person name="Schierwater B."/>
            <person name="Dellaporta S.L."/>
            <person name="Rokhsar D.S."/>
        </authorList>
    </citation>
    <scope>NUCLEOTIDE SEQUENCE [LARGE SCALE GENOMIC DNA]</scope>
    <source>
        <strain evidence="2 3">Grell-BS-1999</strain>
    </source>
</reference>
<dbReference type="KEGG" id="tad:TRIADDRAFT_56337"/>
<dbReference type="InterPro" id="IPR013783">
    <property type="entry name" value="Ig-like_fold"/>
</dbReference>